<evidence type="ECO:0000313" key="2">
    <source>
        <dbReference type="Proteomes" id="UP000235649"/>
    </source>
</evidence>
<accession>A0A2N7AVF5</accession>
<evidence type="ECO:0000313" key="1">
    <source>
        <dbReference type="EMBL" id="PMD72152.1"/>
    </source>
</evidence>
<comment type="caution">
    <text evidence="1">The sequence shown here is derived from an EMBL/GenBank/DDBJ whole genome shotgun (WGS) entry which is preliminary data.</text>
</comment>
<dbReference type="Proteomes" id="UP000235649">
    <property type="component" value="Unassembled WGS sequence"/>
</dbReference>
<dbReference type="EMBL" id="NIPR01000008">
    <property type="protein sequence ID" value="PMD72152.1"/>
    <property type="molecule type" value="Genomic_DNA"/>
</dbReference>
<dbReference type="OrthoDB" id="2190459at2"/>
<dbReference type="RefSeq" id="WP_102195680.1">
    <property type="nucleotide sequence ID" value="NZ_NIPR01000008.1"/>
</dbReference>
<proteinExistence type="predicted"/>
<sequence length="136" mass="15994">MKELFNNQITIQSNSERIKQVLLDGLKLKIWNPSIMTVDKLEKNTYEIRRNEGPNRYEKIIVKSKQDRVIYQSTGGYLEYKIEFDIKDYGDLTDVRETFLINSERSRFPIKLLTPIAKNAFNHNLTSLKLILDRVG</sequence>
<name>A0A2N7AVF5_9LACO</name>
<protein>
    <recommendedName>
        <fullName evidence="3">Polyketide cyclase</fullName>
    </recommendedName>
</protein>
<reference evidence="1 2" key="1">
    <citation type="submission" date="2017-05" db="EMBL/GenBank/DDBJ databases">
        <title>Lactobacillus nurukis nov., sp. nov., isolated from nuruk.</title>
        <authorList>
            <person name="Kim S.-J."/>
        </authorList>
    </citation>
    <scope>NUCLEOTIDE SEQUENCE [LARGE SCALE GENOMIC DNA]</scope>
    <source>
        <strain evidence="1 2">SYF10-1a</strain>
    </source>
</reference>
<gene>
    <name evidence="1" type="ORF">CBP76_04145</name>
</gene>
<evidence type="ECO:0008006" key="3">
    <source>
        <dbReference type="Google" id="ProtNLM"/>
    </source>
</evidence>
<dbReference type="AlphaFoldDB" id="A0A2N7AVF5"/>
<keyword evidence="2" id="KW-1185">Reference proteome</keyword>
<organism evidence="1 2">
    <name type="scientific">Companilactobacillus nuruki</name>
    <dbReference type="NCBI Taxonomy" id="1993540"/>
    <lineage>
        <taxon>Bacteria</taxon>
        <taxon>Bacillati</taxon>
        <taxon>Bacillota</taxon>
        <taxon>Bacilli</taxon>
        <taxon>Lactobacillales</taxon>
        <taxon>Lactobacillaceae</taxon>
        <taxon>Companilactobacillus</taxon>
    </lineage>
</organism>